<dbReference type="EMBL" id="CP006704">
    <property type="protein sequence ID" value="AIJ45692.1"/>
    <property type="molecule type" value="Genomic_DNA"/>
</dbReference>
<dbReference type="Proteomes" id="UP000028782">
    <property type="component" value="Chromosome"/>
</dbReference>
<evidence type="ECO:0000313" key="2">
    <source>
        <dbReference type="Proteomes" id="UP000028782"/>
    </source>
</evidence>
<gene>
    <name evidence="1" type="ORF">O987_07720</name>
</gene>
<sequence>MKTSFRWMNALRAVWLAAAALALYLPAMNLPQSAAVAAQADSALKLPAGIVLASAQTSWSAVFASGY</sequence>
<organism evidence="1 2">
    <name type="scientific">Comamonas testosteroni TK102</name>
    <dbReference type="NCBI Taxonomy" id="1392005"/>
    <lineage>
        <taxon>Bacteria</taxon>
        <taxon>Pseudomonadati</taxon>
        <taxon>Pseudomonadota</taxon>
        <taxon>Betaproteobacteria</taxon>
        <taxon>Burkholderiales</taxon>
        <taxon>Comamonadaceae</taxon>
        <taxon>Comamonas</taxon>
    </lineage>
</organism>
<accession>A0A076PQM7</accession>
<dbReference type="RefSeq" id="WP_043376203.1">
    <property type="nucleotide sequence ID" value="NZ_CP006704.1"/>
</dbReference>
<reference evidence="1 2" key="1">
    <citation type="journal article" date="2014" name="Genome Announc.">
        <title>Complete Genome Sequence of Polychlorinated Biphenyl Degrader Comamonas testosteroni TK102 (NBRC 109938).</title>
        <authorList>
            <person name="Fukuda K."/>
            <person name="Hosoyama A."/>
            <person name="Tsuchikane K."/>
            <person name="Ohji S."/>
            <person name="Yamazoe A."/>
            <person name="Fujita N."/>
            <person name="Shintani M."/>
            <person name="Kimbara K."/>
        </authorList>
    </citation>
    <scope>NUCLEOTIDE SEQUENCE [LARGE SCALE GENOMIC DNA]</scope>
    <source>
        <strain evidence="1">TK102</strain>
    </source>
</reference>
<dbReference type="HOGENOM" id="CLU_186681_0_0_4"/>
<name>A0A076PQM7_COMTE</name>
<proteinExistence type="predicted"/>
<dbReference type="AlphaFoldDB" id="A0A076PQM7"/>
<evidence type="ECO:0000313" key="1">
    <source>
        <dbReference type="EMBL" id="AIJ45692.1"/>
    </source>
</evidence>
<protein>
    <submittedName>
        <fullName evidence="1">Uncharacterized protein</fullName>
    </submittedName>
</protein>
<dbReference type="KEGG" id="ctes:O987_07720"/>